<dbReference type="Proteomes" id="UP001259832">
    <property type="component" value="Unassembled WGS sequence"/>
</dbReference>
<dbReference type="InterPro" id="IPR050769">
    <property type="entry name" value="NAT_camello-type"/>
</dbReference>
<feature type="domain" description="N-acetyltransferase" evidence="2">
    <location>
        <begin position="11"/>
        <end position="176"/>
    </location>
</feature>
<dbReference type="PANTHER" id="PTHR13947">
    <property type="entry name" value="GNAT FAMILY N-ACETYLTRANSFERASE"/>
    <property type="match status" value="1"/>
</dbReference>
<dbReference type="PROSITE" id="PS51186">
    <property type="entry name" value="GNAT"/>
    <property type="match status" value="1"/>
</dbReference>
<dbReference type="PANTHER" id="PTHR13947:SF37">
    <property type="entry name" value="LD18367P"/>
    <property type="match status" value="1"/>
</dbReference>
<dbReference type="InterPro" id="IPR016181">
    <property type="entry name" value="Acyl_CoA_acyltransferase"/>
</dbReference>
<keyword evidence="1" id="KW-0808">Transferase</keyword>
<dbReference type="CDD" id="cd04301">
    <property type="entry name" value="NAT_SF"/>
    <property type="match status" value="1"/>
</dbReference>
<name>A0AAD9GTB2_9STRA</name>
<accession>A0AAD9GTB2</accession>
<dbReference type="GO" id="GO:0008080">
    <property type="term" value="F:N-acetyltransferase activity"/>
    <property type="evidence" value="ECO:0007669"/>
    <property type="project" value="InterPro"/>
</dbReference>
<evidence type="ECO:0000313" key="3">
    <source>
        <dbReference type="EMBL" id="KAK1944239.1"/>
    </source>
</evidence>
<organism evidence="3 4">
    <name type="scientific">Phytophthora citrophthora</name>
    <dbReference type="NCBI Taxonomy" id="4793"/>
    <lineage>
        <taxon>Eukaryota</taxon>
        <taxon>Sar</taxon>
        <taxon>Stramenopiles</taxon>
        <taxon>Oomycota</taxon>
        <taxon>Peronosporomycetes</taxon>
        <taxon>Peronosporales</taxon>
        <taxon>Peronosporaceae</taxon>
        <taxon>Phytophthora</taxon>
    </lineage>
</organism>
<proteinExistence type="predicted"/>
<comment type="caution">
    <text evidence="3">The sequence shown here is derived from an EMBL/GenBank/DDBJ whole genome shotgun (WGS) entry which is preliminary data.</text>
</comment>
<dbReference type="SUPFAM" id="SSF55729">
    <property type="entry name" value="Acyl-CoA N-acyltransferases (Nat)"/>
    <property type="match status" value="1"/>
</dbReference>
<dbReference type="InterPro" id="IPR000182">
    <property type="entry name" value="GNAT_dom"/>
</dbReference>
<dbReference type="AlphaFoldDB" id="A0AAD9GTB2"/>
<evidence type="ECO:0000259" key="2">
    <source>
        <dbReference type="PROSITE" id="PS51186"/>
    </source>
</evidence>
<dbReference type="EMBL" id="JASMQC010000006">
    <property type="protein sequence ID" value="KAK1944239.1"/>
    <property type="molecule type" value="Genomic_DNA"/>
</dbReference>
<protein>
    <submittedName>
        <fullName evidence="3">N-acetylaspartate synthetase</fullName>
    </submittedName>
</protein>
<keyword evidence="4" id="KW-1185">Reference proteome</keyword>
<sequence length="179" mass="20878">MTTNTTSKTEIFVRQYRPEDHADVTKIFVQGLMAFDDNIDFRYLWEERLRTDLTNDFADIEASHITPGGNFWVAVAAKDGSSKVVGIIGLQRRAETVGEVRRLFVDPNCQRLGIERKLMTKLERWSKENGLKKLFLTTNPKKKQAMAFYNALGYTKVDEIVRFWENPQYFEVDKFEKLL</sequence>
<evidence type="ECO:0000256" key="1">
    <source>
        <dbReference type="ARBA" id="ARBA00022679"/>
    </source>
</evidence>
<dbReference type="Pfam" id="PF00583">
    <property type="entry name" value="Acetyltransf_1"/>
    <property type="match status" value="1"/>
</dbReference>
<evidence type="ECO:0000313" key="4">
    <source>
        <dbReference type="Proteomes" id="UP001259832"/>
    </source>
</evidence>
<dbReference type="Gene3D" id="3.40.630.30">
    <property type="match status" value="1"/>
</dbReference>
<gene>
    <name evidence="3" type="ORF">P3T76_004151</name>
</gene>
<reference evidence="3" key="1">
    <citation type="submission" date="2023-08" db="EMBL/GenBank/DDBJ databases">
        <title>Reference Genome Resource for the Citrus Pathogen Phytophthora citrophthora.</title>
        <authorList>
            <person name="Moller H."/>
            <person name="Coetzee B."/>
            <person name="Rose L.J."/>
            <person name="Van Niekerk J.M."/>
        </authorList>
    </citation>
    <scope>NUCLEOTIDE SEQUENCE</scope>
    <source>
        <strain evidence="3">STE-U-9442</strain>
    </source>
</reference>